<evidence type="ECO:0000256" key="4">
    <source>
        <dbReference type="ARBA" id="ARBA00022927"/>
    </source>
</evidence>
<feature type="region of interest" description="Disordered" evidence="8">
    <location>
        <begin position="90"/>
        <end position="221"/>
    </location>
</feature>
<name>A0ABS4SZ61_9MICC</name>
<keyword evidence="2" id="KW-0813">Transport</keyword>
<evidence type="ECO:0000313" key="9">
    <source>
        <dbReference type="EMBL" id="MBP2317493.1"/>
    </source>
</evidence>
<evidence type="ECO:0000256" key="6">
    <source>
        <dbReference type="ARBA" id="ARBA00023010"/>
    </source>
</evidence>
<dbReference type="EMBL" id="JAGINX010000001">
    <property type="protein sequence ID" value="MBP2317493.1"/>
    <property type="molecule type" value="Genomic_DNA"/>
</dbReference>
<keyword evidence="7" id="KW-0472">Membrane</keyword>
<dbReference type="Pfam" id="PF02416">
    <property type="entry name" value="TatA_B_E"/>
    <property type="match status" value="1"/>
</dbReference>
<organism evidence="9 10">
    <name type="scientific">Nesterenkonia lacusekhoensis</name>
    <dbReference type="NCBI Taxonomy" id="150832"/>
    <lineage>
        <taxon>Bacteria</taxon>
        <taxon>Bacillati</taxon>
        <taxon>Actinomycetota</taxon>
        <taxon>Actinomycetes</taxon>
        <taxon>Micrococcales</taxon>
        <taxon>Micrococcaceae</taxon>
        <taxon>Nesterenkonia</taxon>
    </lineage>
</organism>
<keyword evidence="3" id="KW-0812">Transmembrane</keyword>
<keyword evidence="4" id="KW-0653">Protein transport</keyword>
<proteinExistence type="predicted"/>
<keyword evidence="10" id="KW-1185">Reference proteome</keyword>
<comment type="subcellular location">
    <subcellularLocation>
        <location evidence="1">Membrane</location>
        <topology evidence="1">Single-pass membrane protein</topology>
    </subcellularLocation>
</comment>
<evidence type="ECO:0000256" key="3">
    <source>
        <dbReference type="ARBA" id="ARBA00022692"/>
    </source>
</evidence>
<dbReference type="RefSeq" id="WP_210047714.1">
    <property type="nucleotide sequence ID" value="NZ_JAGINX010000001.1"/>
</dbReference>
<accession>A0ABS4SZ61</accession>
<evidence type="ECO:0000256" key="5">
    <source>
        <dbReference type="ARBA" id="ARBA00022989"/>
    </source>
</evidence>
<gene>
    <name evidence="9" type="ORF">JOF45_000512</name>
</gene>
<feature type="compositionally biased region" description="Low complexity" evidence="8">
    <location>
        <begin position="100"/>
        <end position="122"/>
    </location>
</feature>
<dbReference type="PRINTS" id="PR01506">
    <property type="entry name" value="TATBPROTEIN"/>
</dbReference>
<keyword evidence="6" id="KW-0811">Translocation</keyword>
<feature type="compositionally biased region" description="Low complexity" evidence="8">
    <location>
        <begin position="233"/>
        <end position="247"/>
    </location>
</feature>
<evidence type="ECO:0000256" key="1">
    <source>
        <dbReference type="ARBA" id="ARBA00004167"/>
    </source>
</evidence>
<dbReference type="Gene3D" id="1.20.5.3310">
    <property type="match status" value="1"/>
</dbReference>
<sequence length="253" mass="25642">MFGISGYQFLLLMVLAFFLIGPERLPQYARTLADWVRRARGMAEGAKVRFREETGTDFDAVDWQKYDPRQYDPRRIIRDALSEEYDAVNEVRSSARLESPRSSGSAPSRSAGSAPRSSSRGGSASGGAGSRAGARAGSAAGSVARNGSAAGARAASRPGPSRSASTRTGASQAASRAGVAGAAERSSQGMDPREVFGTPAASVPTAGEGTSTAEGPSDAALPAGSALAAGVAGAAAAEAETAQQPAPFDVDAT</sequence>
<comment type="caution">
    <text evidence="9">The sequence shown here is derived from an EMBL/GenBank/DDBJ whole genome shotgun (WGS) entry which is preliminary data.</text>
</comment>
<feature type="region of interest" description="Disordered" evidence="8">
    <location>
        <begin position="233"/>
        <end position="253"/>
    </location>
</feature>
<keyword evidence="5" id="KW-1133">Transmembrane helix</keyword>
<dbReference type="InterPro" id="IPR003369">
    <property type="entry name" value="TatA/B/E"/>
</dbReference>
<feature type="compositionally biased region" description="Low complexity" evidence="8">
    <location>
        <begin position="131"/>
        <end position="187"/>
    </location>
</feature>
<evidence type="ECO:0000256" key="2">
    <source>
        <dbReference type="ARBA" id="ARBA00022448"/>
    </source>
</evidence>
<dbReference type="Proteomes" id="UP001519331">
    <property type="component" value="Unassembled WGS sequence"/>
</dbReference>
<evidence type="ECO:0000256" key="8">
    <source>
        <dbReference type="SAM" id="MobiDB-lite"/>
    </source>
</evidence>
<protein>
    <submittedName>
        <fullName evidence="9">Sec-independent protein translocase protein TatB</fullName>
    </submittedName>
</protein>
<evidence type="ECO:0000256" key="7">
    <source>
        <dbReference type="ARBA" id="ARBA00023136"/>
    </source>
</evidence>
<evidence type="ECO:0000313" key="10">
    <source>
        <dbReference type="Proteomes" id="UP001519331"/>
    </source>
</evidence>
<reference evidence="9 10" key="1">
    <citation type="submission" date="2021-03" db="EMBL/GenBank/DDBJ databases">
        <title>Sequencing the genomes of 1000 actinobacteria strains.</title>
        <authorList>
            <person name="Klenk H.-P."/>
        </authorList>
    </citation>
    <scope>NUCLEOTIDE SEQUENCE [LARGE SCALE GENOMIC DNA]</scope>
    <source>
        <strain evidence="9 10">DSM 12544</strain>
    </source>
</reference>